<dbReference type="CDD" id="cd00082">
    <property type="entry name" value="HisKA"/>
    <property type="match status" value="1"/>
</dbReference>
<name>A0A5R8Y274_9BACT</name>
<evidence type="ECO:0000256" key="5">
    <source>
        <dbReference type="ARBA" id="ARBA00022741"/>
    </source>
</evidence>
<keyword evidence="7" id="KW-0067">ATP-binding</keyword>
<evidence type="ECO:0000256" key="2">
    <source>
        <dbReference type="ARBA" id="ARBA00012438"/>
    </source>
</evidence>
<dbReference type="PANTHER" id="PTHR43065:SF46">
    <property type="entry name" value="C4-DICARBOXYLATE TRANSPORT SENSOR PROTEIN DCTB"/>
    <property type="match status" value="1"/>
</dbReference>
<reference evidence="11 12" key="1">
    <citation type="submission" date="2019-05" db="EMBL/GenBank/DDBJ databases">
        <title>Arcobacter sp. nov., isolated from sea sediment.</title>
        <authorList>
            <person name="Kim W."/>
        </authorList>
    </citation>
    <scope>NUCLEOTIDE SEQUENCE [LARGE SCALE GENOMIC DNA]</scope>
    <source>
        <strain evidence="11 12">CAU 1517</strain>
    </source>
</reference>
<dbReference type="InterPro" id="IPR005467">
    <property type="entry name" value="His_kinase_dom"/>
</dbReference>
<feature type="transmembrane region" description="Helical" evidence="9">
    <location>
        <begin position="309"/>
        <end position="333"/>
    </location>
</feature>
<dbReference type="Pfam" id="PF07696">
    <property type="entry name" value="7TMR-DISMED2"/>
    <property type="match status" value="1"/>
</dbReference>
<keyword evidence="12" id="KW-1185">Reference proteome</keyword>
<dbReference type="Gene3D" id="3.30.450.20">
    <property type="entry name" value="PAS domain"/>
    <property type="match status" value="1"/>
</dbReference>
<keyword evidence="8" id="KW-0902">Two-component regulatory system</keyword>
<evidence type="ECO:0000313" key="12">
    <source>
        <dbReference type="Proteomes" id="UP000308901"/>
    </source>
</evidence>
<feature type="transmembrane region" description="Helical" evidence="9">
    <location>
        <begin position="219"/>
        <end position="241"/>
    </location>
</feature>
<evidence type="ECO:0000256" key="9">
    <source>
        <dbReference type="SAM" id="Phobius"/>
    </source>
</evidence>
<evidence type="ECO:0000313" key="11">
    <source>
        <dbReference type="EMBL" id="TLP39427.1"/>
    </source>
</evidence>
<dbReference type="InterPro" id="IPR003661">
    <property type="entry name" value="HisK_dim/P_dom"/>
</dbReference>
<keyword evidence="4" id="KW-0808">Transferase</keyword>
<dbReference type="Gene3D" id="1.10.287.130">
    <property type="match status" value="1"/>
</dbReference>
<comment type="caution">
    <text evidence="11">The sequence shown here is derived from an EMBL/GenBank/DDBJ whole genome shotgun (WGS) entry which is preliminary data.</text>
</comment>
<dbReference type="GO" id="GO:0000155">
    <property type="term" value="F:phosphorelay sensor kinase activity"/>
    <property type="evidence" value="ECO:0007669"/>
    <property type="project" value="InterPro"/>
</dbReference>
<keyword evidence="6" id="KW-0418">Kinase</keyword>
<dbReference type="SMART" id="SM00387">
    <property type="entry name" value="HATPase_c"/>
    <property type="match status" value="1"/>
</dbReference>
<keyword evidence="5" id="KW-0547">Nucleotide-binding</keyword>
<dbReference type="Proteomes" id="UP000308901">
    <property type="component" value="Unassembled WGS sequence"/>
</dbReference>
<dbReference type="EMBL" id="VANU01000002">
    <property type="protein sequence ID" value="TLP39427.1"/>
    <property type="molecule type" value="Genomic_DNA"/>
</dbReference>
<dbReference type="OrthoDB" id="9789238at2"/>
<feature type="transmembrane region" description="Helical" evidence="9">
    <location>
        <begin position="162"/>
        <end position="183"/>
    </location>
</feature>
<feature type="transmembrane region" description="Helical" evidence="9">
    <location>
        <begin position="279"/>
        <end position="302"/>
    </location>
</feature>
<dbReference type="SUPFAM" id="SSF55874">
    <property type="entry name" value="ATPase domain of HSP90 chaperone/DNA topoisomerase II/histidine kinase"/>
    <property type="match status" value="1"/>
</dbReference>
<dbReference type="Gene3D" id="3.30.565.10">
    <property type="entry name" value="Histidine kinase-like ATPase, C-terminal domain"/>
    <property type="match status" value="1"/>
</dbReference>
<dbReference type="Gene3D" id="2.60.40.2380">
    <property type="match status" value="1"/>
</dbReference>
<dbReference type="EC" id="2.7.13.3" evidence="2"/>
<dbReference type="Pfam" id="PF07695">
    <property type="entry name" value="7TMR-DISM_7TM"/>
    <property type="match status" value="1"/>
</dbReference>
<keyword evidence="9" id="KW-1133">Transmembrane helix</keyword>
<dbReference type="GO" id="GO:0005524">
    <property type="term" value="F:ATP binding"/>
    <property type="evidence" value="ECO:0007669"/>
    <property type="project" value="UniProtKB-KW"/>
</dbReference>
<evidence type="ECO:0000256" key="8">
    <source>
        <dbReference type="ARBA" id="ARBA00023012"/>
    </source>
</evidence>
<dbReference type="InterPro" id="IPR011622">
    <property type="entry name" value="7TMR_DISM_rcpt_extracell_dom2"/>
</dbReference>
<evidence type="ECO:0000259" key="10">
    <source>
        <dbReference type="PROSITE" id="PS50109"/>
    </source>
</evidence>
<dbReference type="InterPro" id="IPR011623">
    <property type="entry name" value="7TMR_DISM_rcpt_extracell_dom1"/>
</dbReference>
<comment type="catalytic activity">
    <reaction evidence="1">
        <text>ATP + protein L-histidine = ADP + protein N-phospho-L-histidine.</text>
        <dbReference type="EC" id="2.7.13.3"/>
    </reaction>
</comment>
<evidence type="ECO:0000256" key="7">
    <source>
        <dbReference type="ARBA" id="ARBA00022840"/>
    </source>
</evidence>
<dbReference type="PANTHER" id="PTHR43065">
    <property type="entry name" value="SENSOR HISTIDINE KINASE"/>
    <property type="match status" value="1"/>
</dbReference>
<dbReference type="PRINTS" id="PR00344">
    <property type="entry name" value="BCTRLSENSOR"/>
</dbReference>
<evidence type="ECO:0000256" key="3">
    <source>
        <dbReference type="ARBA" id="ARBA00022553"/>
    </source>
</evidence>
<feature type="domain" description="Histidine kinase" evidence="10">
    <location>
        <begin position="522"/>
        <end position="737"/>
    </location>
</feature>
<dbReference type="AlphaFoldDB" id="A0A5R8Y274"/>
<feature type="transmembrane region" description="Helical" evidence="9">
    <location>
        <begin position="339"/>
        <end position="362"/>
    </location>
</feature>
<evidence type="ECO:0000256" key="6">
    <source>
        <dbReference type="ARBA" id="ARBA00022777"/>
    </source>
</evidence>
<accession>A0A5R8Y274</accession>
<dbReference type="InterPro" id="IPR036890">
    <property type="entry name" value="HATPase_C_sf"/>
</dbReference>
<dbReference type="SUPFAM" id="SSF47384">
    <property type="entry name" value="Homodimeric domain of signal transducing histidine kinase"/>
    <property type="match status" value="1"/>
</dbReference>
<feature type="transmembrane region" description="Helical" evidence="9">
    <location>
        <begin position="190"/>
        <end position="213"/>
    </location>
</feature>
<protein>
    <recommendedName>
        <fullName evidence="2">histidine kinase</fullName>
        <ecNumber evidence="2">2.7.13.3</ecNumber>
    </recommendedName>
</protein>
<dbReference type="InterPro" id="IPR004358">
    <property type="entry name" value="Sig_transdc_His_kin-like_C"/>
</dbReference>
<organism evidence="11 12">
    <name type="scientific">Arcobacter arenosus</name>
    <dbReference type="NCBI Taxonomy" id="2576037"/>
    <lineage>
        <taxon>Bacteria</taxon>
        <taxon>Pseudomonadati</taxon>
        <taxon>Campylobacterota</taxon>
        <taxon>Epsilonproteobacteria</taxon>
        <taxon>Campylobacterales</taxon>
        <taxon>Arcobacteraceae</taxon>
        <taxon>Arcobacter</taxon>
    </lineage>
</organism>
<dbReference type="Pfam" id="PF02518">
    <property type="entry name" value="HATPase_c"/>
    <property type="match status" value="1"/>
</dbReference>
<proteinExistence type="predicted"/>
<keyword evidence="3" id="KW-0597">Phosphoprotein</keyword>
<dbReference type="SUPFAM" id="SSF55785">
    <property type="entry name" value="PYP-like sensor domain (PAS domain)"/>
    <property type="match status" value="1"/>
</dbReference>
<dbReference type="InterPro" id="IPR036097">
    <property type="entry name" value="HisK_dim/P_sf"/>
</dbReference>
<dbReference type="InterPro" id="IPR003594">
    <property type="entry name" value="HATPase_dom"/>
</dbReference>
<keyword evidence="9" id="KW-0812">Transmembrane</keyword>
<evidence type="ECO:0000256" key="1">
    <source>
        <dbReference type="ARBA" id="ARBA00000085"/>
    </source>
</evidence>
<dbReference type="PROSITE" id="PS50109">
    <property type="entry name" value="HIS_KIN"/>
    <property type="match status" value="1"/>
</dbReference>
<sequence>MNLKFKLLILLFFFSFLNAEYLVYEDINGNKTLDYIKKNKHSIFKKTNKPSFAATQSTIWLSITLKNDLKYTSSQYIRFREAFLYKIELYDENNILKGGSSVSFKNKQLPYVTDTFKVELEQNSSKTVFIKILPKYNATYAYDIFKSYNEVDKHNDFYENVFMIYLSIMTLILISALIIFFIFREKLFIYYIYFIFITIIFQVYHSGYILMYIDIPNLVKYAEILALGVLIGSTLFIKKFFKEQVKKYPFSKFLFQAILIMSSLGIILLLFNFSYYVDLFIELVIINFGLISLILFVLYMIIKKVKYSLFIFIGMFTFINTSMYCALYFTGIIDTSYGLVSMQIGSIIESFAFLSLILFRIYNRIRIEKNKSEEYAQKLKEMQILAKMGIWTYNIINDTLHLDESSKKIYEVDKDVISFKHFLNLIHPDDRKNMLKIKKQALSRQDIHEFEFRLILNSDISKLKYISIHWQFSYDYENKLSHINGYIINKTEKVLAQKKLENQQLLIMHQQKLAQQGEILSMIAHQWRQPLTALSATTNALILKNMVGKEINSDELYNELKLISTYTNHLSSTIDDFRNFFKAEKEKTTVSFEELADKSLNIIKLSLETNDIKIFKNYNCKKKFSTYENEVRQVILNIFKNAEDVLIERKIEDKKIFIETKEENNYIVLSINDNAGGIKEELLSKIFEAYFSTKKNKDGTGLGLYMSRTIINKHCNGKLEASNNKYGAVFTIKIPKS</sequence>
<feature type="transmembrane region" description="Helical" evidence="9">
    <location>
        <begin position="253"/>
        <end position="273"/>
    </location>
</feature>
<keyword evidence="9" id="KW-0472">Membrane</keyword>
<evidence type="ECO:0000256" key="4">
    <source>
        <dbReference type="ARBA" id="ARBA00022679"/>
    </source>
</evidence>
<dbReference type="InterPro" id="IPR035965">
    <property type="entry name" value="PAS-like_dom_sf"/>
</dbReference>
<gene>
    <name evidence="11" type="ORF">FDK22_06040</name>
</gene>